<protein>
    <submittedName>
        <fullName evidence="3">Uncharacterized protein</fullName>
    </submittedName>
</protein>
<evidence type="ECO:0000313" key="4">
    <source>
        <dbReference type="Proteomes" id="UP000015106"/>
    </source>
</evidence>
<proteinExistence type="predicted"/>
<dbReference type="AlphaFoldDB" id="A0A8R7K1B7"/>
<sequence length="128" mass="14057">MRRVPLPTAGILVVERPGRQVRAEVRRAAVHRDARHGAPLKSPEHRPVGRAAPSRHCSSGDSFLPPSSCDSRQEASCYTVNSAIGGQYVAKFLLGQIEIFRFFLLLFLVMMVDLLLSDAVELEPSSGM</sequence>
<evidence type="ECO:0000256" key="1">
    <source>
        <dbReference type="SAM" id="MobiDB-lite"/>
    </source>
</evidence>
<dbReference type="Proteomes" id="UP000015106">
    <property type="component" value="Chromosome 1"/>
</dbReference>
<gene>
    <name evidence="3" type="primary">LOC125535786</name>
</gene>
<organism evidence="3 4">
    <name type="scientific">Triticum urartu</name>
    <name type="common">Red wild einkorn</name>
    <name type="synonym">Crithodium urartu</name>
    <dbReference type="NCBI Taxonomy" id="4572"/>
    <lineage>
        <taxon>Eukaryota</taxon>
        <taxon>Viridiplantae</taxon>
        <taxon>Streptophyta</taxon>
        <taxon>Embryophyta</taxon>
        <taxon>Tracheophyta</taxon>
        <taxon>Spermatophyta</taxon>
        <taxon>Magnoliopsida</taxon>
        <taxon>Liliopsida</taxon>
        <taxon>Poales</taxon>
        <taxon>Poaceae</taxon>
        <taxon>BOP clade</taxon>
        <taxon>Pooideae</taxon>
        <taxon>Triticodae</taxon>
        <taxon>Triticeae</taxon>
        <taxon>Triticinae</taxon>
        <taxon>Triticum</taxon>
    </lineage>
</organism>
<feature type="region of interest" description="Disordered" evidence="1">
    <location>
        <begin position="31"/>
        <end position="70"/>
    </location>
</feature>
<reference evidence="3" key="2">
    <citation type="submission" date="2018-03" db="EMBL/GenBank/DDBJ databases">
        <title>The Triticum urartu genome reveals the dynamic nature of wheat genome evolution.</title>
        <authorList>
            <person name="Ling H."/>
            <person name="Ma B."/>
            <person name="Shi X."/>
            <person name="Liu H."/>
            <person name="Dong L."/>
            <person name="Sun H."/>
            <person name="Cao Y."/>
            <person name="Gao Q."/>
            <person name="Zheng S."/>
            <person name="Li Y."/>
            <person name="Yu Y."/>
            <person name="Du H."/>
            <person name="Qi M."/>
            <person name="Li Y."/>
            <person name="Yu H."/>
            <person name="Cui Y."/>
            <person name="Wang N."/>
            <person name="Chen C."/>
            <person name="Wu H."/>
            <person name="Zhao Y."/>
            <person name="Zhang J."/>
            <person name="Li Y."/>
            <person name="Zhou W."/>
            <person name="Zhang B."/>
            <person name="Hu W."/>
            <person name="Eijk M."/>
            <person name="Tang J."/>
            <person name="Witsenboer H."/>
            <person name="Zhao S."/>
            <person name="Li Z."/>
            <person name="Zhang A."/>
            <person name="Wang D."/>
            <person name="Liang C."/>
        </authorList>
    </citation>
    <scope>NUCLEOTIDE SEQUENCE [LARGE SCALE GENOMIC DNA]</scope>
    <source>
        <strain evidence="3">cv. G1812</strain>
    </source>
</reference>
<evidence type="ECO:0000256" key="2">
    <source>
        <dbReference type="SAM" id="Phobius"/>
    </source>
</evidence>
<keyword evidence="2" id="KW-0472">Membrane</keyword>
<feature type="transmembrane region" description="Helical" evidence="2">
    <location>
        <begin position="99"/>
        <end position="116"/>
    </location>
</feature>
<keyword evidence="4" id="KW-1185">Reference proteome</keyword>
<reference evidence="3" key="3">
    <citation type="submission" date="2022-06" db="UniProtKB">
        <authorList>
            <consortium name="EnsemblPlants"/>
        </authorList>
    </citation>
    <scope>IDENTIFICATION</scope>
</reference>
<keyword evidence="2" id="KW-0812">Transmembrane</keyword>
<dbReference type="Gramene" id="TuG1812G0100003185.01.T01">
    <property type="protein sequence ID" value="TuG1812G0100003185.01.T01"/>
    <property type="gene ID" value="TuG1812G0100003185.01"/>
</dbReference>
<reference evidence="4" key="1">
    <citation type="journal article" date="2013" name="Nature">
        <title>Draft genome of the wheat A-genome progenitor Triticum urartu.</title>
        <authorList>
            <person name="Ling H.Q."/>
            <person name="Zhao S."/>
            <person name="Liu D."/>
            <person name="Wang J."/>
            <person name="Sun H."/>
            <person name="Zhang C."/>
            <person name="Fan H."/>
            <person name="Li D."/>
            <person name="Dong L."/>
            <person name="Tao Y."/>
            <person name="Gao C."/>
            <person name="Wu H."/>
            <person name="Li Y."/>
            <person name="Cui Y."/>
            <person name="Guo X."/>
            <person name="Zheng S."/>
            <person name="Wang B."/>
            <person name="Yu K."/>
            <person name="Liang Q."/>
            <person name="Yang W."/>
            <person name="Lou X."/>
            <person name="Chen J."/>
            <person name="Feng M."/>
            <person name="Jian J."/>
            <person name="Zhang X."/>
            <person name="Luo G."/>
            <person name="Jiang Y."/>
            <person name="Liu J."/>
            <person name="Wang Z."/>
            <person name="Sha Y."/>
            <person name="Zhang B."/>
            <person name="Wu H."/>
            <person name="Tang D."/>
            <person name="Shen Q."/>
            <person name="Xue P."/>
            <person name="Zou S."/>
            <person name="Wang X."/>
            <person name="Liu X."/>
            <person name="Wang F."/>
            <person name="Yang Y."/>
            <person name="An X."/>
            <person name="Dong Z."/>
            <person name="Zhang K."/>
            <person name="Zhang X."/>
            <person name="Luo M.C."/>
            <person name="Dvorak J."/>
            <person name="Tong Y."/>
            <person name="Wang J."/>
            <person name="Yang H."/>
            <person name="Li Z."/>
            <person name="Wang D."/>
            <person name="Zhang A."/>
            <person name="Wang J."/>
        </authorList>
    </citation>
    <scope>NUCLEOTIDE SEQUENCE</scope>
    <source>
        <strain evidence="4">cv. G1812</strain>
    </source>
</reference>
<feature type="compositionally biased region" description="Basic and acidic residues" evidence="1">
    <location>
        <begin position="31"/>
        <end position="47"/>
    </location>
</feature>
<name>A0A8R7K1B7_TRIUA</name>
<evidence type="ECO:0000313" key="3">
    <source>
        <dbReference type="EnsemblPlants" id="TuG1812G0100003185.01.T01"/>
    </source>
</evidence>
<keyword evidence="2" id="KW-1133">Transmembrane helix</keyword>
<accession>A0A8R7K1B7</accession>
<dbReference type="EnsemblPlants" id="TuG1812G0100003185.01.T01">
    <property type="protein sequence ID" value="TuG1812G0100003185.01.T01"/>
    <property type="gene ID" value="TuG1812G0100003185.01"/>
</dbReference>